<comment type="pathway">
    <text evidence="1 4">Cofactor biosynthesis; pyrroloquinoline quinone biosynthesis.</text>
</comment>
<name>A0ABY3T2C3_9GAMM</name>
<evidence type="ECO:0000256" key="1">
    <source>
        <dbReference type="ARBA" id="ARBA00004886"/>
    </source>
</evidence>
<keyword evidence="3 4" id="KW-0884">PQQ biosynthesis</keyword>
<evidence type="ECO:0000313" key="6">
    <source>
        <dbReference type="Proteomes" id="UP001054801"/>
    </source>
</evidence>
<dbReference type="HAMAP" id="MF_00655">
    <property type="entry name" value="PQQ_syn_PqqD"/>
    <property type="match status" value="1"/>
</dbReference>
<dbReference type="NCBIfam" id="TIGR03859">
    <property type="entry name" value="PQQ_PqqD"/>
    <property type="match status" value="1"/>
</dbReference>
<gene>
    <name evidence="4 5" type="primary">pqqD</name>
    <name evidence="5" type="ORF">L2Y54_05495</name>
</gene>
<dbReference type="InterPro" id="IPR041881">
    <property type="entry name" value="PqqD_sf"/>
</dbReference>
<comment type="subunit">
    <text evidence="2 4">Monomer. Interacts with PqqE.</text>
</comment>
<reference evidence="5" key="1">
    <citation type="journal article" date="2022" name="Microorganisms">
        <title>Two New Species of Filamentous Sulfur Bacteria of the Genus Thiothrix, Thiothrix winogradskyi sp. nov. and 'Candidatus Thiothrix sulfatifontis' sp. nov.</title>
        <authorList>
            <person name="Ravin N.V."/>
            <person name="Rossetti S."/>
            <person name="Beletsky A.V."/>
            <person name="Kadnikov V.V."/>
            <person name="Rudenko T.S."/>
            <person name="Smolyakov D.D."/>
            <person name="Moskvitina M.I."/>
            <person name="Gureeva M.V."/>
            <person name="Mardanov A.V."/>
            <person name="Grabovich M.Y."/>
        </authorList>
    </citation>
    <scope>NUCLEOTIDE SEQUENCE</scope>
    <source>
        <strain evidence="5">CT3</strain>
    </source>
</reference>
<comment type="similarity">
    <text evidence="4">Belongs to the PqqD family.</text>
</comment>
<evidence type="ECO:0000256" key="4">
    <source>
        <dbReference type="HAMAP-Rule" id="MF_00655"/>
    </source>
</evidence>
<dbReference type="Proteomes" id="UP001054801">
    <property type="component" value="Chromosome"/>
</dbReference>
<keyword evidence="6" id="KW-1185">Reference proteome</keyword>
<dbReference type="NCBIfam" id="NF002535">
    <property type="entry name" value="PRK02079.1"/>
    <property type="match status" value="1"/>
</dbReference>
<proteinExistence type="inferred from homology"/>
<dbReference type="EMBL" id="CP091244">
    <property type="protein sequence ID" value="UJS25495.1"/>
    <property type="molecule type" value="Genomic_DNA"/>
</dbReference>
<dbReference type="InterPro" id="IPR008792">
    <property type="entry name" value="PQQD"/>
</dbReference>
<dbReference type="RefSeq" id="WP_236500789.1">
    <property type="nucleotide sequence ID" value="NZ_CP091244.1"/>
</dbReference>
<evidence type="ECO:0000256" key="3">
    <source>
        <dbReference type="ARBA" id="ARBA00022905"/>
    </source>
</evidence>
<comment type="function">
    <text evidence="4">Functions as a PqqA binding protein and presents PqqA to PqqE, in the pyrroloquinoline quinone (PQQ) biosynthetic pathway.</text>
</comment>
<evidence type="ECO:0000256" key="2">
    <source>
        <dbReference type="ARBA" id="ARBA00011741"/>
    </source>
</evidence>
<protein>
    <recommendedName>
        <fullName evidence="4">PqqA binding protein</fullName>
    </recommendedName>
    <alternativeName>
        <fullName evidence="4">Coenzyme PQQ synthesis protein D</fullName>
    </alternativeName>
    <alternativeName>
        <fullName evidence="4">Pyrroloquinoline quinone biosynthesis protein D</fullName>
    </alternativeName>
</protein>
<dbReference type="Gene3D" id="1.10.10.1150">
    <property type="entry name" value="Coenzyme PQQ synthesis protein D (PqqD)"/>
    <property type="match status" value="1"/>
</dbReference>
<organism evidence="5 6">
    <name type="scientific">Thiothrix winogradskyi</name>
    <dbReference type="NCBI Taxonomy" id="96472"/>
    <lineage>
        <taxon>Bacteria</taxon>
        <taxon>Pseudomonadati</taxon>
        <taxon>Pseudomonadota</taxon>
        <taxon>Gammaproteobacteria</taxon>
        <taxon>Thiotrichales</taxon>
        <taxon>Thiotrichaceae</taxon>
        <taxon>Thiothrix</taxon>
    </lineage>
</organism>
<sequence length="89" mass="10128">MPDLNAKPALAPGYRFQWEPVQDCHVLLYPEGMVQLNETAAAILTFCNGERSIVRVIADLENEYEAEDLREDVLSFLAEALERGWVRYG</sequence>
<evidence type="ECO:0000313" key="5">
    <source>
        <dbReference type="EMBL" id="UJS25495.1"/>
    </source>
</evidence>
<accession>A0ABY3T2C3</accession>
<dbReference type="Pfam" id="PF05402">
    <property type="entry name" value="PqqD"/>
    <property type="match status" value="1"/>
</dbReference>
<dbReference type="InterPro" id="IPR022479">
    <property type="entry name" value="PqqD_bac"/>
</dbReference>